<dbReference type="AlphaFoldDB" id="A0A8J7FFB8"/>
<gene>
    <name evidence="1" type="ORF">INR99_03180</name>
</gene>
<dbReference type="RefSeq" id="WP_194114834.1">
    <property type="nucleotide sequence ID" value="NZ_JADFUA010000001.1"/>
</dbReference>
<reference evidence="1 2" key="1">
    <citation type="submission" date="2020-10" db="EMBL/GenBank/DDBJ databases">
        <title>The genome sequence of Chitinilyticum litopenaei 4Y14.</title>
        <authorList>
            <person name="Liu Y."/>
        </authorList>
    </citation>
    <scope>NUCLEOTIDE SEQUENCE [LARGE SCALE GENOMIC DNA]</scope>
    <source>
        <strain evidence="1 2">4Y14</strain>
    </source>
</reference>
<dbReference type="Proteomes" id="UP000604481">
    <property type="component" value="Unassembled WGS sequence"/>
</dbReference>
<accession>A0A8J7FFB8</accession>
<proteinExistence type="predicted"/>
<dbReference type="InterPro" id="IPR007470">
    <property type="entry name" value="HemX"/>
</dbReference>
<sequence>MTEQASDTLADALKPPVRRARLQPSLLLGGVALLACGALWLNQQQELSRLREIVGTQVASGTAQQSEQQQLLRQLQQQQLQVQQQLALLQSQQNAAASQQANLSAMYDALTRGETQRGLAEVEQTLHFASQQLQLAGNVNAALTALTAVDQKLAQLNRPELIALRQAIAKDTAALKSLPYLDVVGISARIDTLTSLLDTLPLALNERRSTPAGATVAPGASGLERFGAEVWHEFSQLIRIRRIDNPESVLLSPEQAFFLRENIKLRLLDARTALLLRNEAAFRADLAATKRYLDSYFDAKAPESRQFAQALQALQQQELVIELPTLSASLSAVQSARLTSEKVKP</sequence>
<keyword evidence="2" id="KW-1185">Reference proteome</keyword>
<comment type="caution">
    <text evidence="1">The sequence shown here is derived from an EMBL/GenBank/DDBJ whole genome shotgun (WGS) entry which is preliminary data.</text>
</comment>
<dbReference type="Pfam" id="PF04375">
    <property type="entry name" value="HemX"/>
    <property type="match status" value="1"/>
</dbReference>
<evidence type="ECO:0000313" key="1">
    <source>
        <dbReference type="EMBL" id="MBE9608343.1"/>
    </source>
</evidence>
<dbReference type="EMBL" id="JADFUA010000001">
    <property type="protein sequence ID" value="MBE9608343.1"/>
    <property type="molecule type" value="Genomic_DNA"/>
</dbReference>
<evidence type="ECO:0000313" key="2">
    <source>
        <dbReference type="Proteomes" id="UP000604481"/>
    </source>
</evidence>
<protein>
    <submittedName>
        <fullName evidence="1">Uroporphyrinogen-III C-methyltransferase</fullName>
    </submittedName>
</protein>
<dbReference type="PANTHER" id="PTHR38043:SF1">
    <property type="entry name" value="PROTEIN HEMX"/>
    <property type="match status" value="1"/>
</dbReference>
<dbReference type="PANTHER" id="PTHR38043">
    <property type="entry name" value="PROTEIN HEMX"/>
    <property type="match status" value="1"/>
</dbReference>
<organism evidence="1 2">
    <name type="scientific">Chitinilyticum piscinae</name>
    <dbReference type="NCBI Taxonomy" id="2866724"/>
    <lineage>
        <taxon>Bacteria</taxon>
        <taxon>Pseudomonadati</taxon>
        <taxon>Pseudomonadota</taxon>
        <taxon>Betaproteobacteria</taxon>
        <taxon>Neisseriales</taxon>
        <taxon>Chitinibacteraceae</taxon>
        <taxon>Chitinilyticum</taxon>
    </lineage>
</organism>
<name>A0A8J7FFB8_9NEIS</name>